<organism evidence="2 3">
    <name type="scientific">Gymnopus androsaceus JB14</name>
    <dbReference type="NCBI Taxonomy" id="1447944"/>
    <lineage>
        <taxon>Eukaryota</taxon>
        <taxon>Fungi</taxon>
        <taxon>Dikarya</taxon>
        <taxon>Basidiomycota</taxon>
        <taxon>Agaricomycotina</taxon>
        <taxon>Agaricomycetes</taxon>
        <taxon>Agaricomycetidae</taxon>
        <taxon>Agaricales</taxon>
        <taxon>Marasmiineae</taxon>
        <taxon>Omphalotaceae</taxon>
        <taxon>Gymnopus</taxon>
    </lineage>
</organism>
<dbReference type="GO" id="GO:0016887">
    <property type="term" value="F:ATP hydrolysis activity"/>
    <property type="evidence" value="ECO:0007669"/>
    <property type="project" value="InterPro"/>
</dbReference>
<dbReference type="GO" id="GO:0016020">
    <property type="term" value="C:membrane"/>
    <property type="evidence" value="ECO:0007669"/>
    <property type="project" value="InterPro"/>
</dbReference>
<dbReference type="PRINTS" id="PR00119">
    <property type="entry name" value="CATATPASE"/>
</dbReference>
<dbReference type="SUPFAM" id="SSF56784">
    <property type="entry name" value="HAD-like"/>
    <property type="match status" value="1"/>
</dbReference>
<dbReference type="PANTHER" id="PTHR43520">
    <property type="entry name" value="ATP7, ISOFORM B"/>
    <property type="match status" value="1"/>
</dbReference>
<keyword evidence="1" id="KW-1278">Translocase</keyword>
<dbReference type="InterPro" id="IPR036412">
    <property type="entry name" value="HAD-like_sf"/>
</dbReference>
<protein>
    <submittedName>
        <fullName evidence="2">Uncharacterized protein</fullName>
    </submittedName>
</protein>
<evidence type="ECO:0000313" key="2">
    <source>
        <dbReference type="EMBL" id="KAE9411382.1"/>
    </source>
</evidence>
<keyword evidence="3" id="KW-1185">Reference proteome</keyword>
<proteinExistence type="predicted"/>
<reference evidence="2" key="1">
    <citation type="journal article" date="2019" name="Environ. Microbiol.">
        <title>Fungal ecological strategies reflected in gene transcription - a case study of two litter decomposers.</title>
        <authorList>
            <person name="Barbi F."/>
            <person name="Kohler A."/>
            <person name="Barry K."/>
            <person name="Baskaran P."/>
            <person name="Daum C."/>
            <person name="Fauchery L."/>
            <person name="Ihrmark K."/>
            <person name="Kuo A."/>
            <person name="LaButti K."/>
            <person name="Lipzen A."/>
            <person name="Morin E."/>
            <person name="Grigoriev I.V."/>
            <person name="Henrissat B."/>
            <person name="Lindahl B."/>
            <person name="Martin F."/>
        </authorList>
    </citation>
    <scope>NUCLEOTIDE SEQUENCE</scope>
    <source>
        <strain evidence="2">JB14</strain>
    </source>
</reference>
<dbReference type="GO" id="GO:0005524">
    <property type="term" value="F:ATP binding"/>
    <property type="evidence" value="ECO:0007669"/>
    <property type="project" value="InterPro"/>
</dbReference>
<evidence type="ECO:0000256" key="1">
    <source>
        <dbReference type="ARBA" id="ARBA00022967"/>
    </source>
</evidence>
<name>A0A6A4IGA2_9AGAR</name>
<dbReference type="InterPro" id="IPR001757">
    <property type="entry name" value="P_typ_ATPase"/>
</dbReference>
<dbReference type="PRINTS" id="PR00120">
    <property type="entry name" value="HATPASE"/>
</dbReference>
<dbReference type="EMBL" id="ML769383">
    <property type="protein sequence ID" value="KAE9411382.1"/>
    <property type="molecule type" value="Genomic_DNA"/>
</dbReference>
<accession>A0A6A4IGA2</accession>
<dbReference type="GO" id="GO:0055070">
    <property type="term" value="P:copper ion homeostasis"/>
    <property type="evidence" value="ECO:0007669"/>
    <property type="project" value="TreeGrafter"/>
</dbReference>
<dbReference type="Proteomes" id="UP000799118">
    <property type="component" value="Unassembled WGS sequence"/>
</dbReference>
<evidence type="ECO:0000313" key="3">
    <source>
        <dbReference type="Proteomes" id="UP000799118"/>
    </source>
</evidence>
<dbReference type="GO" id="GO:0005507">
    <property type="term" value="F:copper ion binding"/>
    <property type="evidence" value="ECO:0007669"/>
    <property type="project" value="TreeGrafter"/>
</dbReference>
<dbReference type="PANTHER" id="PTHR43520:SF8">
    <property type="entry name" value="P-TYPE CU(+) TRANSPORTER"/>
    <property type="match status" value="1"/>
</dbReference>
<dbReference type="GO" id="GO:0043682">
    <property type="term" value="F:P-type divalent copper transporter activity"/>
    <property type="evidence" value="ECO:0007669"/>
    <property type="project" value="TreeGrafter"/>
</dbReference>
<sequence>MCLVYHDSTEFRRKYGEGVAMAGDGINDSPALVAATVGIALSSGTLVAIEAAGIVLMRSVLLDVVAALHLSRSIFPVIK</sequence>
<dbReference type="Gene3D" id="3.40.50.1000">
    <property type="entry name" value="HAD superfamily/HAD-like"/>
    <property type="match status" value="1"/>
</dbReference>
<dbReference type="InterPro" id="IPR023214">
    <property type="entry name" value="HAD_sf"/>
</dbReference>
<gene>
    <name evidence="2" type="ORF">BT96DRAFT_983136</name>
</gene>
<dbReference type="OrthoDB" id="3030710at2759"/>
<dbReference type="AlphaFoldDB" id="A0A6A4IGA2"/>